<accession>A0A9N7VHK5</accession>
<evidence type="ECO:0000313" key="6">
    <source>
        <dbReference type="EMBL" id="CAB1451083.1"/>
    </source>
</evidence>
<dbReference type="AlphaFoldDB" id="A0A9N7VHK5"/>
<sequence>MSSVVEWRPPDTICDPDHLQALQEENADLHQNLLQTVVCIESLEAELQRTRDELSHVKEKYKSLLETHSGTKQANNMLGEHLHIASESLSSERKYLLNRVSQLSSELEDTHRTIAAMENINVPYLIKDLLEKHFNSSEAIQTFLTASSPISRPATSLPGDGRSHSPNMVEAASDRLTKSEAGLQRVTAFMPFKQGTPTTATEACLSNQHESSHSPPISVADISAAIYKKMAAGYAARPQPLYPQSQKQPPLGTNHTDTPLAPQQAHVGGDSWGGKGGIEVTLLEQDVVDVTSLSAQQILDEFIQQL</sequence>
<proteinExistence type="predicted"/>
<gene>
    <name evidence="6" type="ORF">PLEPLA_LOCUS38776</name>
</gene>
<keyword evidence="2" id="KW-0597">Phosphoprotein</keyword>
<evidence type="ECO:0000256" key="4">
    <source>
        <dbReference type="SAM" id="Coils"/>
    </source>
</evidence>
<evidence type="ECO:0000313" key="7">
    <source>
        <dbReference type="Proteomes" id="UP001153269"/>
    </source>
</evidence>
<keyword evidence="7" id="KW-1185">Reference proteome</keyword>
<dbReference type="Proteomes" id="UP001153269">
    <property type="component" value="Unassembled WGS sequence"/>
</dbReference>
<evidence type="ECO:0000256" key="1">
    <source>
        <dbReference type="ARBA" id="ARBA00004170"/>
    </source>
</evidence>
<comment type="caution">
    <text evidence="6">The sequence shown here is derived from an EMBL/GenBank/DDBJ whole genome shotgun (WGS) entry which is preliminary data.</text>
</comment>
<dbReference type="PANTHER" id="PTHR28664">
    <property type="entry name" value="TIGHT JUNCTION-ASSOCIATED PROTEIN 1"/>
    <property type="match status" value="1"/>
</dbReference>
<keyword evidence="4" id="KW-0175">Coiled coil</keyword>
<dbReference type="InterPro" id="IPR043441">
    <property type="entry name" value="Tjap1/BEGAIN"/>
</dbReference>
<evidence type="ECO:0000256" key="2">
    <source>
        <dbReference type="ARBA" id="ARBA00022553"/>
    </source>
</evidence>
<feature type="region of interest" description="Disordered" evidence="5">
    <location>
        <begin position="238"/>
        <end position="272"/>
    </location>
</feature>
<dbReference type="PANTHER" id="PTHR28664:SF3">
    <property type="entry name" value="TIGHT JUNCTION-ASSOCIATED PROTEIN 1"/>
    <property type="match status" value="1"/>
</dbReference>
<dbReference type="GO" id="GO:0007030">
    <property type="term" value="P:Golgi organization"/>
    <property type="evidence" value="ECO:0007669"/>
    <property type="project" value="TreeGrafter"/>
</dbReference>
<protein>
    <submittedName>
        <fullName evidence="6">Uncharacterized protein</fullName>
    </submittedName>
</protein>
<comment type="subcellular location">
    <subcellularLocation>
        <location evidence="1">Membrane</location>
        <topology evidence="1">Peripheral membrane protein</topology>
    </subcellularLocation>
</comment>
<name>A0A9N7VHK5_PLEPL</name>
<dbReference type="EMBL" id="CADEAL010004075">
    <property type="protein sequence ID" value="CAB1451083.1"/>
    <property type="molecule type" value="Genomic_DNA"/>
</dbReference>
<evidence type="ECO:0000256" key="3">
    <source>
        <dbReference type="ARBA" id="ARBA00023136"/>
    </source>
</evidence>
<keyword evidence="3" id="KW-0472">Membrane</keyword>
<feature type="compositionally biased region" description="Polar residues" evidence="5">
    <location>
        <begin position="242"/>
        <end position="257"/>
    </location>
</feature>
<organism evidence="6 7">
    <name type="scientific">Pleuronectes platessa</name>
    <name type="common">European plaice</name>
    <dbReference type="NCBI Taxonomy" id="8262"/>
    <lineage>
        <taxon>Eukaryota</taxon>
        <taxon>Metazoa</taxon>
        <taxon>Chordata</taxon>
        <taxon>Craniata</taxon>
        <taxon>Vertebrata</taxon>
        <taxon>Euteleostomi</taxon>
        <taxon>Actinopterygii</taxon>
        <taxon>Neopterygii</taxon>
        <taxon>Teleostei</taxon>
        <taxon>Neoteleostei</taxon>
        <taxon>Acanthomorphata</taxon>
        <taxon>Carangaria</taxon>
        <taxon>Pleuronectiformes</taxon>
        <taxon>Pleuronectoidei</taxon>
        <taxon>Pleuronectidae</taxon>
        <taxon>Pleuronectes</taxon>
    </lineage>
</organism>
<evidence type="ECO:0000256" key="5">
    <source>
        <dbReference type="SAM" id="MobiDB-lite"/>
    </source>
</evidence>
<feature type="coiled-coil region" evidence="4">
    <location>
        <begin position="40"/>
        <end position="67"/>
    </location>
</feature>
<dbReference type="GO" id="GO:0005802">
    <property type="term" value="C:trans-Golgi network"/>
    <property type="evidence" value="ECO:0007669"/>
    <property type="project" value="TreeGrafter"/>
</dbReference>
<dbReference type="GO" id="GO:0016020">
    <property type="term" value="C:membrane"/>
    <property type="evidence" value="ECO:0007669"/>
    <property type="project" value="UniProtKB-SubCell"/>
</dbReference>
<reference evidence="6" key="1">
    <citation type="submission" date="2020-03" db="EMBL/GenBank/DDBJ databases">
        <authorList>
            <person name="Weist P."/>
        </authorList>
    </citation>
    <scope>NUCLEOTIDE SEQUENCE</scope>
</reference>